<dbReference type="GO" id="GO:0012507">
    <property type="term" value="C:ER to Golgi transport vesicle membrane"/>
    <property type="evidence" value="ECO:0007669"/>
    <property type="project" value="UniProtKB-SubCell"/>
</dbReference>
<evidence type="ECO:0000256" key="14">
    <source>
        <dbReference type="ARBA" id="ARBA00023121"/>
    </source>
</evidence>
<feature type="transmembrane region" description="Helical" evidence="23">
    <location>
        <begin position="291"/>
        <end position="308"/>
    </location>
</feature>
<dbReference type="Gene3D" id="2.130.10.10">
    <property type="entry name" value="YVTN repeat-like/Quinoprotein amine dehydrogenase"/>
    <property type="match status" value="1"/>
</dbReference>
<dbReference type="GeneID" id="25976826"/>
<dbReference type="PROSITE" id="PS50082">
    <property type="entry name" value="WD_REPEATS_2"/>
    <property type="match status" value="1"/>
</dbReference>
<evidence type="ECO:0000256" key="23">
    <source>
        <dbReference type="SAM" id="Phobius"/>
    </source>
</evidence>
<evidence type="ECO:0000256" key="22">
    <source>
        <dbReference type="SAM" id="MobiDB-lite"/>
    </source>
</evidence>
<dbReference type="OrthoDB" id="1914839at2759"/>
<feature type="transmembrane region" description="Helical" evidence="23">
    <location>
        <begin position="503"/>
        <end position="521"/>
    </location>
</feature>
<reference evidence="25 26" key="1">
    <citation type="journal article" date="2011" name="Proc. Natl. Acad. Sci. U.S.A.">
        <title>Genome and transcriptome analyses of the mountain pine beetle-fungal symbiont Grosmannia clavigera, a lodgepole pine pathogen.</title>
        <authorList>
            <person name="DiGuistini S."/>
            <person name="Wang Y."/>
            <person name="Liao N.Y."/>
            <person name="Taylor G."/>
            <person name="Tanguay P."/>
            <person name="Feau N."/>
            <person name="Henrissat B."/>
            <person name="Chan S.K."/>
            <person name="Hesse-Orce U."/>
            <person name="Alamouti S.M."/>
            <person name="Tsui C.K.M."/>
            <person name="Docking R.T."/>
            <person name="Levasseur A."/>
            <person name="Haridas S."/>
            <person name="Robertson G."/>
            <person name="Birol I."/>
            <person name="Holt R.A."/>
            <person name="Marra M.A."/>
            <person name="Hamelin R.C."/>
            <person name="Hirst M."/>
            <person name="Jones S.J.M."/>
            <person name="Bohlmann J."/>
            <person name="Breuil C."/>
        </authorList>
    </citation>
    <scope>NUCLEOTIDE SEQUENCE [LARGE SCALE GENOMIC DNA]</scope>
    <source>
        <strain evidence="26">kw1407 / UAMH 11150</strain>
    </source>
</reference>
<sequence>MLWYLLYPFRGTTNAPRLAPGHPLRKSLTHYGVYIARNVATTLLLSVAVTIALLYPVPFLYTSDFTSSTSHIPRHVWTNATPLKNGIDVEPHIVMRSIWVHGSYMQALNRDVLLSTLELQDELLGPTKNFNPHRSNALDSLEIGDPLEDLSPEQRDAFHVVNGLTNQSWFFHSPLLYWSDDREAIASDSDILATVNEHQKQATSINVTLRHSLTFSGERFEDRALVAADALVITLVHLRDSPVGRQWERKSAGLASRLDSRWTVYPKEVGHSLQSQLYEFQFLPMSLQDSLMLALAYTITFVYVIQNLSKLPAIKSRPGLILTVVAQIFMSIMSSFTVCAILSVDLSRIPRAAYPIVIVSMSLENILRLIKAVILTNSESSTSSRVGEAYGKTAHIALASVVEHLVLLWIISKLVASGLSGFCGFLAIAIVFDFIYLSTFFLSVLSIEVRRTELGEAIEKTASMRRRLHSTSSQPPSPTALGLPRPSWFAAFLQGRVDVSTRIAGTVILVCFVVIAQWHFFDFESMVRAVVRLFRVAAPDTGGGHNTNYWDSVSPQFKEVHQARSPASWLRLQDQTAREMNNAIRPYAYSCVARVYEPLVFVLNGADRMPSVSERPFLPAVYDFVRHQWKSFLVAILAVPAAVRTFVSYLLWIEADEADDHVESADEPRLSVKSLDQGHALDVALLVASPDGLVVSVGLDRRIRVWNVQFGCRNYLLTEEDDSTDVPFPVLALAIDDDSTWLAILSTYMVMLWNLETKRWGATLPVDLCGQKPEAFFFTPALKCTKVPSLVVVRRNGTFAELWADSCEMVDHPICQTPLVCAAPLHCRAPTIPPVSVEDHFAIIAASRNGCVYRMFRAGDEWISEGPKQQANRERSVHSVVALAQFPAYLVVRTWSVDLVDLRTSNIIHTFRTTTAIKARSLRYLCSKRRQLQIGPPELSHFSLVYSSARTGHCLIQTYLPEQEGGSIALFSNDGLTGIPASSDSSCCTWDRSRQVTRDIPNPGKWEALPNGCIVGVRRQGQAIPDGCTGSLSHTASGHESAGRTDGSLRRRGLGALAGTVPATPTTAASTTKTSTAATVPASGPDCWEAWSMWSMLDNRDGDSAGSRGYVTQPLGGDHDDLLVTEPGPIVQVGAGTVALGIGTSIKIITLGHERFGSAADLLRAEPEVMRAGNASGRRRKNRPLPKGA</sequence>
<protein>
    <recommendedName>
        <fullName evidence="5">Sterol regulatory element-binding protein cleavage-activating protein</fullName>
    </recommendedName>
</protein>
<dbReference type="GO" id="GO:0045540">
    <property type="term" value="P:regulation of cholesterol biosynthetic process"/>
    <property type="evidence" value="ECO:0007669"/>
    <property type="project" value="TreeGrafter"/>
</dbReference>
<feature type="transmembrane region" description="Helical" evidence="23">
    <location>
        <begin position="34"/>
        <end position="55"/>
    </location>
</feature>
<feature type="repeat" description="WD" evidence="21">
    <location>
        <begin position="676"/>
        <end position="709"/>
    </location>
</feature>
<dbReference type="AlphaFoldDB" id="F0X977"/>
<feature type="transmembrane region" description="Helical" evidence="23">
    <location>
        <begin position="632"/>
        <end position="652"/>
    </location>
</feature>
<feature type="transmembrane region" description="Helical" evidence="23">
    <location>
        <begin position="320"/>
        <end position="342"/>
    </location>
</feature>
<evidence type="ECO:0000313" key="26">
    <source>
        <dbReference type="Proteomes" id="UP000007796"/>
    </source>
</evidence>
<keyword evidence="17" id="KW-0325">Glycoprotein</keyword>
<comment type="subcellular location">
    <subcellularLocation>
        <location evidence="2">Cytoplasmic vesicle</location>
        <location evidence="2">COPII-coated vesicle membrane</location>
        <topology evidence="2">Multi-pass membrane protein</topology>
    </subcellularLocation>
    <subcellularLocation>
        <location evidence="1">Endoplasmic reticulum membrane</location>
        <topology evidence="1">Multi-pass membrane protein</topology>
    </subcellularLocation>
    <subcellularLocation>
        <location evidence="3">Golgi apparatus membrane</location>
        <topology evidence="3">Multi-pass membrane protein</topology>
    </subcellularLocation>
</comment>
<comment type="function">
    <text evidence="20">Escort protein required for cholesterol as well as lipid homeostasis. Regulates export of the SCAP-SREBP complex from the endoplasmic reticulum to the Golgi upon low cholesterol, thereby regulating the processing of sterol regulatory element-binding proteins (SREBPs) SREBF1/SREBP1 and SREBF2/SREBP2. At high sterol concentrations, formation of a ternary complex with INSIG (INSIG1 or INSIG2) leads to mask the ER export signal in SCAP, promoting retention of the complex in the endoplasmic reticulum. Low sterol concentrations trigger release of INSIG, a conformational change in the SSD domain of SCAP, unmasking of the ER export signal, promoting recruitment into COPII-coated vesicles and transport of the SCAP-SREBP to the Golgi: in the Golgi, SREBPs are then processed, releasing the transcription factor fragment of SREBPs from the membrane, its import into the nucleus and up-regulation of LDLR, INSIG1 and the mevalonate pathway. Binds cholesterol via its SSD domain.</text>
</comment>
<evidence type="ECO:0000256" key="5">
    <source>
        <dbReference type="ARBA" id="ARBA00019541"/>
    </source>
</evidence>
<dbReference type="InParanoid" id="F0X977"/>
<dbReference type="InterPro" id="IPR036322">
    <property type="entry name" value="WD40_repeat_dom_sf"/>
</dbReference>
<dbReference type="InterPro" id="IPR053958">
    <property type="entry name" value="HMGCR/SNAP/NPC1-like_SSD"/>
</dbReference>
<keyword evidence="11 23" id="KW-1133">Transmembrane helix</keyword>
<evidence type="ECO:0000256" key="15">
    <source>
        <dbReference type="ARBA" id="ARBA00023136"/>
    </source>
</evidence>
<keyword evidence="26" id="KW-1185">Reference proteome</keyword>
<dbReference type="GO" id="GO:0032933">
    <property type="term" value="P:SREBP signaling pathway"/>
    <property type="evidence" value="ECO:0007669"/>
    <property type="project" value="InterPro"/>
</dbReference>
<name>F0X977_GROCL</name>
<dbReference type="PROSITE" id="PS00678">
    <property type="entry name" value="WD_REPEATS_1"/>
    <property type="match status" value="1"/>
</dbReference>
<keyword evidence="9" id="KW-0677">Repeat</keyword>
<feature type="region of interest" description="Disordered" evidence="22">
    <location>
        <begin position="1025"/>
        <end position="1081"/>
    </location>
</feature>
<dbReference type="InterPro" id="IPR015943">
    <property type="entry name" value="WD40/YVTN_repeat-like_dom_sf"/>
</dbReference>
<dbReference type="eggNOG" id="KOG1933">
    <property type="taxonomic scope" value="Eukaryota"/>
</dbReference>
<dbReference type="GO" id="GO:0005789">
    <property type="term" value="C:endoplasmic reticulum membrane"/>
    <property type="evidence" value="ECO:0007669"/>
    <property type="project" value="UniProtKB-SubCell"/>
</dbReference>
<evidence type="ECO:0000256" key="4">
    <source>
        <dbReference type="ARBA" id="ARBA00007410"/>
    </source>
</evidence>
<dbReference type="PROSITE" id="PS50156">
    <property type="entry name" value="SSD"/>
    <property type="match status" value="1"/>
</dbReference>
<evidence type="ECO:0000256" key="12">
    <source>
        <dbReference type="ARBA" id="ARBA00023034"/>
    </source>
</evidence>
<dbReference type="InterPro" id="IPR030225">
    <property type="entry name" value="SCAP"/>
</dbReference>
<keyword evidence="8 23" id="KW-0812">Transmembrane</keyword>
<dbReference type="InterPro" id="IPR001680">
    <property type="entry name" value="WD40_rpt"/>
</dbReference>
<evidence type="ECO:0000313" key="25">
    <source>
        <dbReference type="EMBL" id="EFX05629.1"/>
    </source>
</evidence>
<dbReference type="SUPFAM" id="SSF50978">
    <property type="entry name" value="WD40 repeat-like"/>
    <property type="match status" value="1"/>
</dbReference>
<feature type="transmembrane region" description="Helical" evidence="23">
    <location>
        <begin position="423"/>
        <end position="447"/>
    </location>
</feature>
<dbReference type="STRING" id="655863.F0X977"/>
<comment type="similarity">
    <text evidence="4">Belongs to the WD repeat SCAP family.</text>
</comment>
<keyword evidence="6" id="KW-0153">Cholesterol metabolism</keyword>
<dbReference type="GO" id="GO:0032934">
    <property type="term" value="F:sterol binding"/>
    <property type="evidence" value="ECO:0007669"/>
    <property type="project" value="InterPro"/>
</dbReference>
<evidence type="ECO:0000256" key="10">
    <source>
        <dbReference type="ARBA" id="ARBA00022824"/>
    </source>
</evidence>
<dbReference type="Proteomes" id="UP000007796">
    <property type="component" value="Unassembled WGS sequence"/>
</dbReference>
<dbReference type="HOGENOM" id="CLU_004183_0_0_1"/>
<evidence type="ECO:0000256" key="11">
    <source>
        <dbReference type="ARBA" id="ARBA00022989"/>
    </source>
</evidence>
<evidence type="ECO:0000256" key="7">
    <source>
        <dbReference type="ARBA" id="ARBA00022574"/>
    </source>
</evidence>
<dbReference type="RefSeq" id="XP_014175111.1">
    <property type="nucleotide sequence ID" value="XM_014319636.1"/>
</dbReference>
<dbReference type="EMBL" id="GL629735">
    <property type="protein sequence ID" value="EFX05629.1"/>
    <property type="molecule type" value="Genomic_DNA"/>
</dbReference>
<dbReference type="GO" id="GO:0032936">
    <property type="term" value="C:SREBP-SCAP complex"/>
    <property type="evidence" value="ECO:0007669"/>
    <property type="project" value="TreeGrafter"/>
</dbReference>
<evidence type="ECO:0000256" key="3">
    <source>
        <dbReference type="ARBA" id="ARBA00004653"/>
    </source>
</evidence>
<evidence type="ECO:0000256" key="8">
    <source>
        <dbReference type="ARBA" id="ARBA00022692"/>
    </source>
</evidence>
<evidence type="ECO:0000256" key="6">
    <source>
        <dbReference type="ARBA" id="ARBA00022548"/>
    </source>
</evidence>
<dbReference type="InterPro" id="IPR000731">
    <property type="entry name" value="SSD"/>
</dbReference>
<keyword evidence="19" id="KW-0968">Cytoplasmic vesicle</keyword>
<keyword evidence="14" id="KW-0446">Lipid-binding</keyword>
<evidence type="ECO:0000256" key="18">
    <source>
        <dbReference type="ARBA" id="ARBA00023221"/>
    </source>
</evidence>
<proteinExistence type="inferred from homology"/>
<evidence type="ECO:0000256" key="1">
    <source>
        <dbReference type="ARBA" id="ARBA00004477"/>
    </source>
</evidence>
<keyword evidence="13" id="KW-0443">Lipid metabolism</keyword>
<feature type="compositionally biased region" description="Low complexity" evidence="22">
    <location>
        <begin position="1060"/>
        <end position="1081"/>
    </location>
</feature>
<dbReference type="Pfam" id="PF12349">
    <property type="entry name" value="Sterol-sensing"/>
    <property type="match status" value="1"/>
</dbReference>
<feature type="domain" description="SSD" evidence="24">
    <location>
        <begin position="289"/>
        <end position="447"/>
    </location>
</feature>
<keyword evidence="7 21" id="KW-0853">WD repeat</keyword>
<dbReference type="GO" id="GO:0008203">
    <property type="term" value="P:cholesterol metabolic process"/>
    <property type="evidence" value="ECO:0007669"/>
    <property type="project" value="UniProtKB-KW"/>
</dbReference>
<evidence type="ECO:0000256" key="13">
    <source>
        <dbReference type="ARBA" id="ARBA00023098"/>
    </source>
</evidence>
<evidence type="ECO:0000256" key="16">
    <source>
        <dbReference type="ARBA" id="ARBA00023166"/>
    </source>
</evidence>
<organism evidence="26">
    <name type="scientific">Grosmannia clavigera (strain kw1407 / UAMH 11150)</name>
    <name type="common">Blue stain fungus</name>
    <name type="synonym">Graphiocladiella clavigera</name>
    <dbReference type="NCBI Taxonomy" id="655863"/>
    <lineage>
        <taxon>Eukaryota</taxon>
        <taxon>Fungi</taxon>
        <taxon>Dikarya</taxon>
        <taxon>Ascomycota</taxon>
        <taxon>Pezizomycotina</taxon>
        <taxon>Sordariomycetes</taxon>
        <taxon>Sordariomycetidae</taxon>
        <taxon>Ophiostomatales</taxon>
        <taxon>Ophiostomataceae</taxon>
        <taxon>Leptographium</taxon>
    </lineage>
</organism>
<evidence type="ECO:0000259" key="24">
    <source>
        <dbReference type="PROSITE" id="PS50156"/>
    </source>
</evidence>
<keyword evidence="15 23" id="KW-0472">Membrane</keyword>
<dbReference type="GO" id="GO:0000139">
    <property type="term" value="C:Golgi membrane"/>
    <property type="evidence" value="ECO:0007669"/>
    <property type="project" value="UniProtKB-SubCell"/>
</dbReference>
<dbReference type="InterPro" id="IPR019775">
    <property type="entry name" value="WD40_repeat_CS"/>
</dbReference>
<evidence type="ECO:0000256" key="21">
    <source>
        <dbReference type="PROSITE-ProRule" id="PRU00221"/>
    </source>
</evidence>
<keyword evidence="18" id="KW-0753">Steroid metabolism</keyword>
<evidence type="ECO:0000256" key="19">
    <source>
        <dbReference type="ARBA" id="ARBA00023329"/>
    </source>
</evidence>
<evidence type="ECO:0000256" key="20">
    <source>
        <dbReference type="ARBA" id="ARBA00045958"/>
    </source>
</evidence>
<gene>
    <name evidence="25" type="ORF">CMQ_3698</name>
</gene>
<keyword evidence="16" id="KW-1207">Sterol metabolism</keyword>
<evidence type="ECO:0000256" key="9">
    <source>
        <dbReference type="ARBA" id="ARBA00022737"/>
    </source>
</evidence>
<evidence type="ECO:0000256" key="2">
    <source>
        <dbReference type="ARBA" id="ARBA00004557"/>
    </source>
</evidence>
<keyword evidence="12" id="KW-0333">Golgi apparatus</keyword>
<accession>F0X977</accession>
<evidence type="ECO:0000256" key="17">
    <source>
        <dbReference type="ARBA" id="ARBA00023180"/>
    </source>
</evidence>
<dbReference type="PANTHER" id="PTHR46378">
    <property type="entry name" value="STEROL REGULATORY ELEMENT-BINDING PROTEIN CLEAVAGE-ACTIVATING PROTEIN"/>
    <property type="match status" value="1"/>
</dbReference>
<keyword evidence="10" id="KW-0256">Endoplasmic reticulum</keyword>
<dbReference type="PANTHER" id="PTHR46378:SF1">
    <property type="entry name" value="STEROL REGULATORY ELEMENT-BINDING PROTEIN CLEAVAGE-ACTIVATING PROTEIN"/>
    <property type="match status" value="1"/>
</dbReference>